<evidence type="ECO:0008006" key="6">
    <source>
        <dbReference type="Google" id="ProtNLM"/>
    </source>
</evidence>
<keyword evidence="5" id="KW-1185">Reference proteome</keyword>
<proteinExistence type="predicted"/>
<name>A0AAD7J515_9AGAR</name>
<evidence type="ECO:0000259" key="3">
    <source>
        <dbReference type="PROSITE" id="PS50229"/>
    </source>
</evidence>
<dbReference type="Proteomes" id="UP001215598">
    <property type="component" value="Unassembled WGS sequence"/>
</dbReference>
<dbReference type="AlphaFoldDB" id="A0AAD7J515"/>
<feature type="domain" description="CRIB" evidence="2">
    <location>
        <begin position="173"/>
        <end position="188"/>
    </location>
</feature>
<dbReference type="SMART" id="SM00461">
    <property type="entry name" value="WH1"/>
    <property type="match status" value="1"/>
</dbReference>
<dbReference type="EMBL" id="JARKIB010000045">
    <property type="protein sequence ID" value="KAJ7757104.1"/>
    <property type="molecule type" value="Genomic_DNA"/>
</dbReference>
<evidence type="ECO:0000256" key="1">
    <source>
        <dbReference type="SAM" id="MobiDB-lite"/>
    </source>
</evidence>
<dbReference type="Gene3D" id="2.30.29.30">
    <property type="entry name" value="Pleckstrin-homology domain (PH domain)/Phosphotyrosine-binding domain (PTB)"/>
    <property type="match status" value="1"/>
</dbReference>
<feature type="compositionally biased region" description="Basic residues" evidence="1">
    <location>
        <begin position="252"/>
        <end position="266"/>
    </location>
</feature>
<protein>
    <recommendedName>
        <fullName evidence="6">WH1 domain-containing protein</fullName>
    </recommendedName>
</protein>
<dbReference type="PROSITE" id="PS50229">
    <property type="entry name" value="WH1"/>
    <property type="match status" value="1"/>
</dbReference>
<feature type="domain" description="WH1" evidence="3">
    <location>
        <begin position="23"/>
        <end position="138"/>
    </location>
</feature>
<dbReference type="SUPFAM" id="SSF50729">
    <property type="entry name" value="PH domain-like"/>
    <property type="match status" value="1"/>
</dbReference>
<dbReference type="PROSITE" id="PS50108">
    <property type="entry name" value="CRIB"/>
    <property type="match status" value="1"/>
</dbReference>
<dbReference type="Pfam" id="PF00568">
    <property type="entry name" value="WH1"/>
    <property type="match status" value="1"/>
</dbReference>
<evidence type="ECO:0000313" key="4">
    <source>
        <dbReference type="EMBL" id="KAJ7757104.1"/>
    </source>
</evidence>
<sequence length="266" mass="29568">MISQLVSPTAKTTTETVIAVPGLPPSTYKVYAAIPARVYHASFATKQSEWIFSGLAGTLVFGRDRGPIDAQAYWFRLLDDNGKTIWIFKIPETSFEYRIDKPFFHVFRGSSRKFGFLYNDDNEAAGFAKKVLGRTTPRHSAESSLVAMAAELPRSIRSRLTSSAMGRLSPAMISAPTTNSFLHVAHVGTKKTSAPFVEPDSNELGDPSWTMILADEGGRRATIFEQHDIADEYMRKGPHPITAEDNKQNLIKPRKVRRKPSPKVPL</sequence>
<gene>
    <name evidence="4" type="ORF">B0H16DRAFT_678633</name>
</gene>
<dbReference type="InterPro" id="IPR033927">
    <property type="entry name" value="WASPfam_EVH1"/>
</dbReference>
<accession>A0AAD7J515</accession>
<feature type="region of interest" description="Disordered" evidence="1">
    <location>
        <begin position="236"/>
        <end position="266"/>
    </location>
</feature>
<comment type="caution">
    <text evidence="4">The sequence shown here is derived from an EMBL/GenBank/DDBJ whole genome shotgun (WGS) entry which is preliminary data.</text>
</comment>
<reference evidence="4" key="1">
    <citation type="submission" date="2023-03" db="EMBL/GenBank/DDBJ databases">
        <title>Massive genome expansion in bonnet fungi (Mycena s.s.) driven by repeated elements and novel gene families across ecological guilds.</title>
        <authorList>
            <consortium name="Lawrence Berkeley National Laboratory"/>
            <person name="Harder C.B."/>
            <person name="Miyauchi S."/>
            <person name="Viragh M."/>
            <person name="Kuo A."/>
            <person name="Thoen E."/>
            <person name="Andreopoulos B."/>
            <person name="Lu D."/>
            <person name="Skrede I."/>
            <person name="Drula E."/>
            <person name="Henrissat B."/>
            <person name="Morin E."/>
            <person name="Kohler A."/>
            <person name="Barry K."/>
            <person name="LaButti K."/>
            <person name="Morin E."/>
            <person name="Salamov A."/>
            <person name="Lipzen A."/>
            <person name="Mereny Z."/>
            <person name="Hegedus B."/>
            <person name="Baldrian P."/>
            <person name="Stursova M."/>
            <person name="Weitz H."/>
            <person name="Taylor A."/>
            <person name="Grigoriev I.V."/>
            <person name="Nagy L.G."/>
            <person name="Martin F."/>
            <person name="Kauserud H."/>
        </authorList>
    </citation>
    <scope>NUCLEOTIDE SEQUENCE</scope>
    <source>
        <strain evidence="4">CBHHK182m</strain>
    </source>
</reference>
<dbReference type="CDD" id="cd01205">
    <property type="entry name" value="EVH1_WASP-like"/>
    <property type="match status" value="1"/>
</dbReference>
<evidence type="ECO:0000259" key="2">
    <source>
        <dbReference type="PROSITE" id="PS50108"/>
    </source>
</evidence>
<dbReference type="InterPro" id="IPR000095">
    <property type="entry name" value="CRIB_dom"/>
</dbReference>
<dbReference type="InterPro" id="IPR011993">
    <property type="entry name" value="PH-like_dom_sf"/>
</dbReference>
<dbReference type="InterPro" id="IPR000697">
    <property type="entry name" value="WH1/EVH1_dom"/>
</dbReference>
<organism evidence="4 5">
    <name type="scientific">Mycena metata</name>
    <dbReference type="NCBI Taxonomy" id="1033252"/>
    <lineage>
        <taxon>Eukaryota</taxon>
        <taxon>Fungi</taxon>
        <taxon>Dikarya</taxon>
        <taxon>Basidiomycota</taxon>
        <taxon>Agaricomycotina</taxon>
        <taxon>Agaricomycetes</taxon>
        <taxon>Agaricomycetidae</taxon>
        <taxon>Agaricales</taxon>
        <taxon>Marasmiineae</taxon>
        <taxon>Mycenaceae</taxon>
        <taxon>Mycena</taxon>
    </lineage>
</organism>
<evidence type="ECO:0000313" key="5">
    <source>
        <dbReference type="Proteomes" id="UP001215598"/>
    </source>
</evidence>